<dbReference type="InterPro" id="IPR011701">
    <property type="entry name" value="MFS"/>
</dbReference>
<dbReference type="Pfam" id="PF07690">
    <property type="entry name" value="MFS_1"/>
    <property type="match status" value="1"/>
</dbReference>
<dbReference type="Proteomes" id="UP000263486">
    <property type="component" value="Unassembled WGS sequence"/>
</dbReference>
<feature type="transmembrane region" description="Helical" evidence="6">
    <location>
        <begin position="169"/>
        <end position="192"/>
    </location>
</feature>
<evidence type="ECO:0000256" key="5">
    <source>
        <dbReference type="ARBA" id="ARBA00023136"/>
    </source>
</evidence>
<feature type="transmembrane region" description="Helical" evidence="6">
    <location>
        <begin position="7"/>
        <end position="27"/>
    </location>
</feature>
<dbReference type="CDD" id="cd06174">
    <property type="entry name" value="MFS"/>
    <property type="match status" value="1"/>
</dbReference>
<feature type="transmembrane region" description="Helical" evidence="6">
    <location>
        <begin position="248"/>
        <end position="267"/>
    </location>
</feature>
<dbReference type="PANTHER" id="PTHR43124:SF3">
    <property type="entry name" value="CHLORAMPHENICOL EFFLUX PUMP RV0191"/>
    <property type="match status" value="1"/>
</dbReference>
<evidence type="ECO:0000256" key="2">
    <source>
        <dbReference type="ARBA" id="ARBA00022475"/>
    </source>
</evidence>
<keyword evidence="9" id="KW-1185">Reference proteome</keyword>
<feature type="domain" description="Major facilitator superfamily (MFS) profile" evidence="7">
    <location>
        <begin position="1"/>
        <end position="410"/>
    </location>
</feature>
<dbReference type="PANTHER" id="PTHR43124">
    <property type="entry name" value="PURINE EFFLUX PUMP PBUE"/>
    <property type="match status" value="1"/>
</dbReference>
<feature type="transmembrane region" description="Helical" evidence="6">
    <location>
        <begin position="288"/>
        <end position="308"/>
    </location>
</feature>
<dbReference type="PROSITE" id="PS50850">
    <property type="entry name" value="MFS"/>
    <property type="match status" value="1"/>
</dbReference>
<dbReference type="InterPro" id="IPR020846">
    <property type="entry name" value="MFS_dom"/>
</dbReference>
<evidence type="ECO:0000256" key="3">
    <source>
        <dbReference type="ARBA" id="ARBA00022692"/>
    </source>
</evidence>
<proteinExistence type="predicted"/>
<evidence type="ECO:0000313" key="8">
    <source>
        <dbReference type="EMBL" id="REI42278.1"/>
    </source>
</evidence>
<feature type="transmembrane region" description="Helical" evidence="6">
    <location>
        <begin position="77"/>
        <end position="95"/>
    </location>
</feature>
<keyword evidence="5 6" id="KW-0472">Membrane</keyword>
<feature type="transmembrane region" description="Helical" evidence="6">
    <location>
        <begin position="143"/>
        <end position="163"/>
    </location>
</feature>
<dbReference type="EMBL" id="QUAJ01000005">
    <property type="protein sequence ID" value="REI42278.1"/>
    <property type="molecule type" value="Genomic_DNA"/>
</dbReference>
<keyword evidence="3 6" id="KW-0812">Transmembrane</keyword>
<feature type="transmembrane region" description="Helical" evidence="6">
    <location>
        <begin position="383"/>
        <end position="406"/>
    </location>
</feature>
<evidence type="ECO:0000313" key="9">
    <source>
        <dbReference type="Proteomes" id="UP000263486"/>
    </source>
</evidence>
<dbReference type="RefSeq" id="WP_114641656.1">
    <property type="nucleotide sequence ID" value="NZ_JAACIO010000005.1"/>
</dbReference>
<sequence>MERKGNFKKWFTFIVLIIGGGSIYKLSSLKDAFYIPMQEHFHLTHGQIGNALSIYSTVATVGFLFAIYFADKFSKKIALPASLIATGILGIYLSTFPGYHGILLVWALFGITCDMMYWPILLKSVKSLGTDQEQGRLFGFLEAGRGVVDTIIAFTALAIFAWLGKGAFGLRGAILFFSGATIVIGIISYFCLEHDKPVEKKEGGLKGEFQGVIKAVKCKEIWVVSFTIFSVYAVYCGLTYFIPFLKDIYGLPVTLIGAYGIINQYGLKMIGGPLGGFLADKKFKSPSKYLRFSFLLSIAAMIIFILLPHKSMNVYLGMVFTLGFGTIIFSQRAIFFAPMGEINISEDISGSAMAIGSFIGYAPAMFTYSIYGSILDKFPGFTGYRIVFLLMAGFALGGFIISSYLVKLINNSKTAKETATISN</sequence>
<evidence type="ECO:0000259" key="7">
    <source>
        <dbReference type="PROSITE" id="PS50850"/>
    </source>
</evidence>
<dbReference type="InterPro" id="IPR036259">
    <property type="entry name" value="MFS_trans_sf"/>
</dbReference>
<feature type="transmembrane region" description="Helical" evidence="6">
    <location>
        <begin position="314"/>
        <end position="336"/>
    </location>
</feature>
<name>A0ABX9KJL1_9FUSO</name>
<organism evidence="8 9">
    <name type="scientific">Psychrilyobacter piezotolerans</name>
    <dbReference type="NCBI Taxonomy" id="2293438"/>
    <lineage>
        <taxon>Bacteria</taxon>
        <taxon>Fusobacteriati</taxon>
        <taxon>Fusobacteriota</taxon>
        <taxon>Fusobacteriia</taxon>
        <taxon>Fusobacteriales</taxon>
        <taxon>Fusobacteriaceae</taxon>
        <taxon>Psychrilyobacter</taxon>
    </lineage>
</organism>
<dbReference type="SUPFAM" id="SSF103473">
    <property type="entry name" value="MFS general substrate transporter"/>
    <property type="match status" value="1"/>
</dbReference>
<reference evidence="8 9" key="1">
    <citation type="submission" date="2018-08" db="EMBL/GenBank/DDBJ databases">
        <title>Draft genome sequence of Psychrilyobacter sp. strain SD5 isolated from Black Sea water.</title>
        <authorList>
            <person name="Yadav S."/>
            <person name="Villanueva L."/>
            <person name="Damste J.S.S."/>
        </authorList>
    </citation>
    <scope>NUCLEOTIDE SEQUENCE [LARGE SCALE GENOMIC DNA]</scope>
    <source>
        <strain evidence="8 9">SD5</strain>
    </source>
</reference>
<keyword evidence="2" id="KW-1003">Cell membrane</keyword>
<evidence type="ECO:0000256" key="6">
    <source>
        <dbReference type="SAM" id="Phobius"/>
    </source>
</evidence>
<comment type="subcellular location">
    <subcellularLocation>
        <location evidence="1">Cell membrane</location>
        <topology evidence="1">Multi-pass membrane protein</topology>
    </subcellularLocation>
</comment>
<feature type="transmembrane region" description="Helical" evidence="6">
    <location>
        <begin position="101"/>
        <end position="122"/>
    </location>
</feature>
<protein>
    <submittedName>
        <fullName evidence="8">MFS transporter</fullName>
    </submittedName>
</protein>
<evidence type="ECO:0000256" key="4">
    <source>
        <dbReference type="ARBA" id="ARBA00022989"/>
    </source>
</evidence>
<feature type="transmembrane region" description="Helical" evidence="6">
    <location>
        <begin position="348"/>
        <end position="371"/>
    </location>
</feature>
<dbReference type="InterPro" id="IPR050189">
    <property type="entry name" value="MFS_Efflux_Transporters"/>
</dbReference>
<feature type="transmembrane region" description="Helical" evidence="6">
    <location>
        <begin position="47"/>
        <end position="70"/>
    </location>
</feature>
<accession>A0ABX9KJL1</accession>
<dbReference type="Gene3D" id="1.20.1250.20">
    <property type="entry name" value="MFS general substrate transporter like domains"/>
    <property type="match status" value="2"/>
</dbReference>
<gene>
    <name evidence="8" type="ORF">DYH56_04455</name>
</gene>
<feature type="transmembrane region" description="Helical" evidence="6">
    <location>
        <begin position="221"/>
        <end position="242"/>
    </location>
</feature>
<keyword evidence="4 6" id="KW-1133">Transmembrane helix</keyword>
<evidence type="ECO:0000256" key="1">
    <source>
        <dbReference type="ARBA" id="ARBA00004651"/>
    </source>
</evidence>
<comment type="caution">
    <text evidence="8">The sequence shown here is derived from an EMBL/GenBank/DDBJ whole genome shotgun (WGS) entry which is preliminary data.</text>
</comment>